<evidence type="ECO:0000256" key="5">
    <source>
        <dbReference type="ARBA" id="ARBA00048539"/>
    </source>
</evidence>
<sequence>MDKNAPVAEPISAQEARHLFAGWKRIPALVLAVSGGPDSVALLWLAARWRKSLKNGPDLLAVTVDHGLRAAAAHEARNVKRLASSLGITHRILSWRGPKPKTGVPRAARDARYELLARAARSASAVAIVTAHTQDDQAETVLMRLSRGSGITGLAGMAMQTERHGVGLLRPFLEIPKARLVATLDRAKVVYADDPTNHDPAYTRSRLRALMPVLASEGADARTFSRLAMRLSRADAALERMTDGAERYLRLRGGGGGGFDISLFSTMAEEIQVRLLRRALAGGMTAHSPELGQIETLLRALAQARSEGRRFKQSLAGMTVSVEKERLVVRPAPPRRGVRPAGRSSRS</sequence>
<feature type="domain" description="tRNA(Ile)-lysidine/2-thiocytidine synthase N-terminal" evidence="7">
    <location>
        <begin position="29"/>
        <end position="209"/>
    </location>
</feature>
<name>A0A090N823_AFIFE</name>
<evidence type="ECO:0000256" key="3">
    <source>
        <dbReference type="ARBA" id="ARBA00022741"/>
    </source>
</evidence>
<keyword evidence="4 6" id="KW-0067">ATP-binding</keyword>
<dbReference type="CDD" id="cd01992">
    <property type="entry name" value="TilS_N"/>
    <property type="match status" value="1"/>
</dbReference>
<gene>
    <name evidence="6 8" type="primary">tilS</name>
    <name evidence="8" type="ORF">BN961_02813</name>
</gene>
<keyword evidence="1 6" id="KW-0436">Ligase</keyword>
<comment type="function">
    <text evidence="6">Ligates lysine onto the cytidine present at position 34 of the AUA codon-specific tRNA(Ile) that contains the anticodon CAU, in an ATP-dependent manner. Cytidine is converted to lysidine, thus changing the amino acid specificity of the tRNA from methionine to isoleucine.</text>
</comment>
<dbReference type="SUPFAM" id="SSF52402">
    <property type="entry name" value="Adenine nucleotide alpha hydrolases-like"/>
    <property type="match status" value="1"/>
</dbReference>
<dbReference type="AlphaFoldDB" id="A0A090N823"/>
<evidence type="ECO:0000313" key="8">
    <source>
        <dbReference type="EMBL" id="CEG09388.1"/>
    </source>
</evidence>
<dbReference type="EMBL" id="CCAZ020000002">
    <property type="protein sequence ID" value="CEG09388.1"/>
    <property type="molecule type" value="Genomic_DNA"/>
</dbReference>
<dbReference type="GO" id="GO:0032267">
    <property type="term" value="F:tRNA(Ile)-lysidine synthase activity"/>
    <property type="evidence" value="ECO:0007669"/>
    <property type="project" value="UniProtKB-EC"/>
</dbReference>
<evidence type="ECO:0000256" key="6">
    <source>
        <dbReference type="HAMAP-Rule" id="MF_01161"/>
    </source>
</evidence>
<dbReference type="GO" id="GO:0005737">
    <property type="term" value="C:cytoplasm"/>
    <property type="evidence" value="ECO:0007669"/>
    <property type="project" value="UniProtKB-SubCell"/>
</dbReference>
<protein>
    <recommendedName>
        <fullName evidence="6">tRNA(Ile)-lysidine synthase</fullName>
        <ecNumber evidence="6">6.3.4.19</ecNumber>
    </recommendedName>
    <alternativeName>
        <fullName evidence="6">tRNA(Ile)-2-lysyl-cytidine synthase</fullName>
    </alternativeName>
    <alternativeName>
        <fullName evidence="6">tRNA(Ile)-lysidine synthetase</fullName>
    </alternativeName>
</protein>
<comment type="similarity">
    <text evidence="6">Belongs to the tRNA(Ile)-lysidine synthase family.</text>
</comment>
<dbReference type="PANTHER" id="PTHR43033:SF1">
    <property type="entry name" value="TRNA(ILE)-LYSIDINE SYNTHASE-RELATED"/>
    <property type="match status" value="1"/>
</dbReference>
<dbReference type="Gene3D" id="3.40.50.620">
    <property type="entry name" value="HUPs"/>
    <property type="match status" value="1"/>
</dbReference>
<dbReference type="InterPro" id="IPR011063">
    <property type="entry name" value="TilS/TtcA_N"/>
</dbReference>
<dbReference type="InterPro" id="IPR014729">
    <property type="entry name" value="Rossmann-like_a/b/a_fold"/>
</dbReference>
<dbReference type="HAMAP" id="MF_01161">
    <property type="entry name" value="tRNA_Ile_lys_synt"/>
    <property type="match status" value="1"/>
</dbReference>
<comment type="domain">
    <text evidence="6">The N-terminal region contains the highly conserved SGGXDS motif, predicted to be a P-loop motif involved in ATP binding.</text>
</comment>
<comment type="catalytic activity">
    <reaction evidence="5 6">
        <text>cytidine(34) in tRNA(Ile2) + L-lysine + ATP = lysidine(34) in tRNA(Ile2) + AMP + diphosphate + H(+)</text>
        <dbReference type="Rhea" id="RHEA:43744"/>
        <dbReference type="Rhea" id="RHEA-COMP:10625"/>
        <dbReference type="Rhea" id="RHEA-COMP:10670"/>
        <dbReference type="ChEBI" id="CHEBI:15378"/>
        <dbReference type="ChEBI" id="CHEBI:30616"/>
        <dbReference type="ChEBI" id="CHEBI:32551"/>
        <dbReference type="ChEBI" id="CHEBI:33019"/>
        <dbReference type="ChEBI" id="CHEBI:82748"/>
        <dbReference type="ChEBI" id="CHEBI:83665"/>
        <dbReference type="ChEBI" id="CHEBI:456215"/>
        <dbReference type="EC" id="6.3.4.19"/>
    </reaction>
</comment>
<dbReference type="Proteomes" id="UP000035762">
    <property type="component" value="Unassembled WGS sequence"/>
</dbReference>
<comment type="caution">
    <text evidence="8">The sequence shown here is derived from an EMBL/GenBank/DDBJ whole genome shotgun (WGS) entry which is preliminary data.</text>
</comment>
<dbReference type="RefSeq" id="WP_009339840.1">
    <property type="nucleotide sequence ID" value="NZ_CCAZ020000002.1"/>
</dbReference>
<dbReference type="InterPro" id="IPR012094">
    <property type="entry name" value="tRNA_Ile_lys_synt"/>
</dbReference>
<feature type="binding site" evidence="6">
    <location>
        <begin position="34"/>
        <end position="39"/>
    </location>
    <ligand>
        <name>ATP</name>
        <dbReference type="ChEBI" id="CHEBI:30616"/>
    </ligand>
</feature>
<dbReference type="STRING" id="1035.BN961_02813"/>
<reference evidence="8 9" key="1">
    <citation type="journal article" date="2014" name="Genome Announc.">
        <title>Genome Sequence of Afipia felis Strain 76713, Isolated in Hospital Water Using an Amoeba Co-Culture Procedure.</title>
        <authorList>
            <person name="Benamar S."/>
            <person name="La Scola B."/>
            <person name="Croce O."/>
        </authorList>
    </citation>
    <scope>NUCLEOTIDE SEQUENCE [LARGE SCALE GENOMIC DNA]</scope>
    <source>
        <strain evidence="8 9">76713</strain>
    </source>
</reference>
<evidence type="ECO:0000313" key="9">
    <source>
        <dbReference type="Proteomes" id="UP000035762"/>
    </source>
</evidence>
<evidence type="ECO:0000256" key="2">
    <source>
        <dbReference type="ARBA" id="ARBA00022694"/>
    </source>
</evidence>
<evidence type="ECO:0000256" key="1">
    <source>
        <dbReference type="ARBA" id="ARBA00022598"/>
    </source>
</evidence>
<dbReference type="NCBIfam" id="TIGR02432">
    <property type="entry name" value="lysidine_TilS_N"/>
    <property type="match status" value="1"/>
</dbReference>
<dbReference type="Pfam" id="PF01171">
    <property type="entry name" value="ATP_bind_3"/>
    <property type="match status" value="1"/>
</dbReference>
<evidence type="ECO:0000259" key="7">
    <source>
        <dbReference type="Pfam" id="PF01171"/>
    </source>
</evidence>
<dbReference type="PANTHER" id="PTHR43033">
    <property type="entry name" value="TRNA(ILE)-LYSIDINE SYNTHASE-RELATED"/>
    <property type="match status" value="1"/>
</dbReference>
<dbReference type="GO" id="GO:0006400">
    <property type="term" value="P:tRNA modification"/>
    <property type="evidence" value="ECO:0007669"/>
    <property type="project" value="UniProtKB-UniRule"/>
</dbReference>
<dbReference type="EC" id="6.3.4.19" evidence="6"/>
<keyword evidence="2 6" id="KW-0819">tRNA processing</keyword>
<organism evidence="8 9">
    <name type="scientific">Afipia felis</name>
    <name type="common">Cat scratch disease bacillus</name>
    <dbReference type="NCBI Taxonomy" id="1035"/>
    <lineage>
        <taxon>Bacteria</taxon>
        <taxon>Pseudomonadati</taxon>
        <taxon>Pseudomonadota</taxon>
        <taxon>Alphaproteobacteria</taxon>
        <taxon>Hyphomicrobiales</taxon>
        <taxon>Nitrobacteraceae</taxon>
        <taxon>Afipia</taxon>
    </lineage>
</organism>
<proteinExistence type="inferred from homology"/>
<dbReference type="GO" id="GO:0005524">
    <property type="term" value="F:ATP binding"/>
    <property type="evidence" value="ECO:0007669"/>
    <property type="project" value="UniProtKB-UniRule"/>
</dbReference>
<comment type="subcellular location">
    <subcellularLocation>
        <location evidence="6">Cytoplasm</location>
    </subcellularLocation>
</comment>
<keyword evidence="9" id="KW-1185">Reference proteome</keyword>
<accession>A0A090N823</accession>
<keyword evidence="3 6" id="KW-0547">Nucleotide-binding</keyword>
<evidence type="ECO:0000256" key="4">
    <source>
        <dbReference type="ARBA" id="ARBA00022840"/>
    </source>
</evidence>
<keyword evidence="6" id="KW-0963">Cytoplasm</keyword>
<dbReference type="InterPro" id="IPR012795">
    <property type="entry name" value="tRNA_Ile_lys_synt_N"/>
</dbReference>